<keyword evidence="5 8" id="KW-0812">Transmembrane</keyword>
<feature type="transmembrane region" description="Helical" evidence="8">
    <location>
        <begin position="40"/>
        <end position="58"/>
    </location>
</feature>
<dbReference type="AlphaFoldDB" id="A0A076LV40"/>
<reference evidence="10 11" key="1">
    <citation type="journal article" date="2012" name="PLoS ONE">
        <title>Edwardsiella comparative phylogenomics reveal the new intra/inter-species taxonomic relationships, virulence evolution and niche adaptation mechanisms.</title>
        <authorList>
            <person name="Yang M."/>
            <person name="Lv Y."/>
            <person name="Xiao J."/>
            <person name="Wu H."/>
            <person name="Zheng H."/>
            <person name="Liu Q."/>
            <person name="Zhang Y."/>
            <person name="Wang Q."/>
        </authorList>
    </citation>
    <scope>NUCLEOTIDE SEQUENCE [LARGE SCALE GENOMIC DNA]</scope>
    <source>
        <strain evidence="11">080813</strain>
    </source>
</reference>
<evidence type="ECO:0000256" key="1">
    <source>
        <dbReference type="ARBA" id="ARBA00004429"/>
    </source>
</evidence>
<dbReference type="InterPro" id="IPR026032">
    <property type="entry name" value="HcaT-like"/>
</dbReference>
<dbReference type="Gene3D" id="1.20.1250.20">
    <property type="entry name" value="MFS general substrate transporter like domains"/>
    <property type="match status" value="2"/>
</dbReference>
<dbReference type="InterPro" id="IPR036259">
    <property type="entry name" value="MFS_trans_sf"/>
</dbReference>
<dbReference type="GO" id="GO:0030395">
    <property type="term" value="F:lactose binding"/>
    <property type="evidence" value="ECO:0007669"/>
    <property type="project" value="TreeGrafter"/>
</dbReference>
<feature type="transmembrane region" description="Helical" evidence="8">
    <location>
        <begin position="264"/>
        <end position="283"/>
    </location>
</feature>
<accession>A0A076LV40</accession>
<dbReference type="GeneID" id="33940479"/>
<sequence length="376" mass="40889">MLPSAGWLGLSYFTYFFSFGVFLPFWSLWLQGQGISPESIGILLGAGMGARFVGSLFITPAVKRTSQLLVALRLVTLIALFCGVAFMLGSAWAWLMAVMVGFSLFYGPLVPLTDALAATWQRQIGLDYGKVRLWGSLAFIVGSAATGELVNAFGHQAILYSLLGGLLAMLLGMLPRPAQPPQDGPAHQTAQVTPWSILLRERSVWRFLLCCALLQGAHAGYYAFSTLFWSRADYSASLVGYLWSLGVVAEVIIFALSNRLFRRWTVSGLLLLSCLCALLRWVMMGATTALPWLVVMQILHAGTFTVCHLAAMRFISARQGGDVIRLQAVYSALGMGGSVAVMTVLAGVVYQYSPSGMFYLMALLVTPVLFLRPGVR</sequence>
<dbReference type="NCBIfam" id="NF008346">
    <property type="entry name" value="PRK11128.1"/>
    <property type="match status" value="1"/>
</dbReference>
<evidence type="ECO:0000259" key="9">
    <source>
        <dbReference type="Pfam" id="PF12832"/>
    </source>
</evidence>
<comment type="subcellular location">
    <subcellularLocation>
        <location evidence="1">Cell inner membrane</location>
        <topology evidence="1">Multi-pass membrane protein</topology>
    </subcellularLocation>
</comment>
<protein>
    <submittedName>
        <fullName evidence="10">3-phenylpropionic acid transporter</fullName>
    </submittedName>
</protein>
<keyword evidence="7 8" id="KW-0472">Membrane</keyword>
<evidence type="ECO:0000256" key="4">
    <source>
        <dbReference type="ARBA" id="ARBA00022519"/>
    </source>
</evidence>
<dbReference type="NCBIfam" id="NF037955">
    <property type="entry name" value="mfs"/>
    <property type="match status" value="1"/>
</dbReference>
<dbReference type="GO" id="GO:0005886">
    <property type="term" value="C:plasma membrane"/>
    <property type="evidence" value="ECO:0007669"/>
    <property type="project" value="UniProtKB-SubCell"/>
</dbReference>
<keyword evidence="6 8" id="KW-1133">Transmembrane helix</keyword>
<dbReference type="HOGENOM" id="CLU_013133_6_0_6"/>
<dbReference type="KEGG" id="ete:ETEE_2990"/>
<evidence type="ECO:0000256" key="6">
    <source>
        <dbReference type="ARBA" id="ARBA00022989"/>
    </source>
</evidence>
<dbReference type="EMBL" id="CP006664">
    <property type="protein sequence ID" value="AIJ09419.1"/>
    <property type="molecule type" value="Genomic_DNA"/>
</dbReference>
<evidence type="ECO:0000256" key="3">
    <source>
        <dbReference type="ARBA" id="ARBA00022475"/>
    </source>
</evidence>
<proteinExistence type="predicted"/>
<dbReference type="GO" id="GO:0015528">
    <property type="term" value="F:lactose:proton symporter activity"/>
    <property type="evidence" value="ECO:0007669"/>
    <property type="project" value="TreeGrafter"/>
</dbReference>
<keyword evidence="2" id="KW-0813">Transport</keyword>
<feature type="transmembrane region" description="Helical" evidence="8">
    <location>
        <begin position="157"/>
        <end position="174"/>
    </location>
</feature>
<feature type="transmembrane region" description="Helical" evidence="8">
    <location>
        <begin position="356"/>
        <end position="375"/>
    </location>
</feature>
<dbReference type="PIRSF" id="PIRSF004925">
    <property type="entry name" value="HcaT"/>
    <property type="match status" value="1"/>
</dbReference>
<dbReference type="InterPro" id="IPR024989">
    <property type="entry name" value="MFS_assoc_dom"/>
</dbReference>
<dbReference type="SUPFAM" id="SSF103473">
    <property type="entry name" value="MFS general substrate transporter"/>
    <property type="match status" value="1"/>
</dbReference>
<dbReference type="Pfam" id="PF12832">
    <property type="entry name" value="MFS_1_like"/>
    <property type="match status" value="1"/>
</dbReference>
<name>A0A076LV40_9GAMM</name>
<keyword evidence="4" id="KW-0997">Cell inner membrane</keyword>
<dbReference type="PANTHER" id="PTHR23522">
    <property type="entry name" value="BLL5896 PROTEIN"/>
    <property type="match status" value="1"/>
</dbReference>
<keyword evidence="3" id="KW-1003">Cell membrane</keyword>
<dbReference type="Proteomes" id="UP000028681">
    <property type="component" value="Chromosome"/>
</dbReference>
<feature type="transmembrane region" description="Helical" evidence="8">
    <location>
        <begin position="70"/>
        <end position="88"/>
    </location>
</feature>
<feature type="transmembrane region" description="Helical" evidence="8">
    <location>
        <begin position="204"/>
        <end position="224"/>
    </location>
</feature>
<feature type="transmembrane region" description="Helical" evidence="8">
    <location>
        <begin position="236"/>
        <end position="257"/>
    </location>
</feature>
<evidence type="ECO:0000313" key="11">
    <source>
        <dbReference type="Proteomes" id="UP000028681"/>
    </source>
</evidence>
<evidence type="ECO:0000256" key="2">
    <source>
        <dbReference type="ARBA" id="ARBA00022448"/>
    </source>
</evidence>
<evidence type="ECO:0000256" key="8">
    <source>
        <dbReference type="SAM" id="Phobius"/>
    </source>
</evidence>
<feature type="transmembrane region" description="Helical" evidence="8">
    <location>
        <begin position="328"/>
        <end position="350"/>
    </location>
</feature>
<evidence type="ECO:0000313" key="10">
    <source>
        <dbReference type="EMBL" id="AIJ09419.1"/>
    </source>
</evidence>
<evidence type="ECO:0000256" key="7">
    <source>
        <dbReference type="ARBA" id="ARBA00023136"/>
    </source>
</evidence>
<evidence type="ECO:0000256" key="5">
    <source>
        <dbReference type="ARBA" id="ARBA00022692"/>
    </source>
</evidence>
<dbReference type="PANTHER" id="PTHR23522:SF10">
    <property type="entry name" value="3-PHENYLPROPIONIC ACID TRANSPORTER-RELATED"/>
    <property type="match status" value="1"/>
</dbReference>
<feature type="domain" description="Major facilitator superfamily associated" evidence="9">
    <location>
        <begin position="8"/>
        <end position="359"/>
    </location>
</feature>
<feature type="transmembrane region" description="Helical" evidence="8">
    <location>
        <begin position="7"/>
        <end position="28"/>
    </location>
</feature>
<organism evidence="10 11">
    <name type="scientific">Edwardsiella anguillarum ET080813</name>
    <dbReference type="NCBI Taxonomy" id="667120"/>
    <lineage>
        <taxon>Bacteria</taxon>
        <taxon>Pseudomonadati</taxon>
        <taxon>Pseudomonadota</taxon>
        <taxon>Gammaproteobacteria</taxon>
        <taxon>Enterobacterales</taxon>
        <taxon>Hafniaceae</taxon>
        <taxon>Edwardsiella</taxon>
    </lineage>
</organism>
<dbReference type="RefSeq" id="WP_034163606.1">
    <property type="nucleotide sequence ID" value="NZ_CP006664.1"/>
</dbReference>
<gene>
    <name evidence="10" type="ORF">ETEE_2990</name>
</gene>
<feature type="transmembrane region" description="Helical" evidence="8">
    <location>
        <begin position="289"/>
        <end position="316"/>
    </location>
</feature>